<feature type="compositionally biased region" description="Pro residues" evidence="1">
    <location>
        <begin position="40"/>
        <end position="54"/>
    </location>
</feature>
<feature type="compositionally biased region" description="Basic and acidic residues" evidence="1">
    <location>
        <begin position="156"/>
        <end position="165"/>
    </location>
</feature>
<evidence type="ECO:0000313" key="3">
    <source>
        <dbReference type="Proteomes" id="UP000770661"/>
    </source>
</evidence>
<evidence type="ECO:0000313" key="2">
    <source>
        <dbReference type="EMBL" id="KAG0722705.1"/>
    </source>
</evidence>
<feature type="region of interest" description="Disordered" evidence="1">
    <location>
        <begin position="1"/>
        <end position="59"/>
    </location>
</feature>
<evidence type="ECO:0000256" key="1">
    <source>
        <dbReference type="SAM" id="MobiDB-lite"/>
    </source>
</evidence>
<feature type="region of interest" description="Disordered" evidence="1">
    <location>
        <begin position="118"/>
        <end position="200"/>
    </location>
</feature>
<proteinExistence type="predicted"/>
<protein>
    <submittedName>
        <fullName evidence="2">Uncharacterized protein</fullName>
    </submittedName>
</protein>
<comment type="caution">
    <text evidence="2">The sequence shown here is derived from an EMBL/GenBank/DDBJ whole genome shotgun (WGS) entry which is preliminary data.</text>
</comment>
<feature type="compositionally biased region" description="Polar residues" evidence="1">
    <location>
        <begin position="1"/>
        <end position="11"/>
    </location>
</feature>
<dbReference type="EMBL" id="JACEEZ010009164">
    <property type="protein sequence ID" value="KAG0722705.1"/>
    <property type="molecule type" value="Genomic_DNA"/>
</dbReference>
<name>A0A8J4YJQ0_CHIOP</name>
<sequence length="200" mass="21031">MGGTKAGTQGATRGPGISQRLGITRRWSRRGQCRYAYAPPLQPPKNPLPHPPPGSTLSQSKGGCFYFNWEGPTPIRLSLTGFRDGSKWRTCQGDPTSARLTHGGSDEVFKRLAPRGLSLRGEEQTPHQPGTQRGLPGTPGACAAEGSSAIPPGLRGRAEAAEKVPRGCYGATGPGNGSRTPTPFPMGHMQYPTPPPPAGL</sequence>
<keyword evidence="3" id="KW-1185">Reference proteome</keyword>
<reference evidence="2" key="1">
    <citation type="submission" date="2020-07" db="EMBL/GenBank/DDBJ databases">
        <title>The High-quality genome of the commercially important snow crab, Chionoecetes opilio.</title>
        <authorList>
            <person name="Jeong J.-H."/>
            <person name="Ryu S."/>
        </authorList>
    </citation>
    <scope>NUCLEOTIDE SEQUENCE</scope>
    <source>
        <strain evidence="2">MADBK_172401_WGS</strain>
        <tissue evidence="2">Digestive gland</tissue>
    </source>
</reference>
<gene>
    <name evidence="2" type="ORF">GWK47_044001</name>
</gene>
<accession>A0A8J4YJQ0</accession>
<dbReference type="Proteomes" id="UP000770661">
    <property type="component" value="Unassembled WGS sequence"/>
</dbReference>
<dbReference type="AlphaFoldDB" id="A0A8J4YJQ0"/>
<organism evidence="2 3">
    <name type="scientific">Chionoecetes opilio</name>
    <name type="common">Atlantic snow crab</name>
    <name type="synonym">Cancer opilio</name>
    <dbReference type="NCBI Taxonomy" id="41210"/>
    <lineage>
        <taxon>Eukaryota</taxon>
        <taxon>Metazoa</taxon>
        <taxon>Ecdysozoa</taxon>
        <taxon>Arthropoda</taxon>
        <taxon>Crustacea</taxon>
        <taxon>Multicrustacea</taxon>
        <taxon>Malacostraca</taxon>
        <taxon>Eumalacostraca</taxon>
        <taxon>Eucarida</taxon>
        <taxon>Decapoda</taxon>
        <taxon>Pleocyemata</taxon>
        <taxon>Brachyura</taxon>
        <taxon>Eubrachyura</taxon>
        <taxon>Majoidea</taxon>
        <taxon>Majidae</taxon>
        <taxon>Chionoecetes</taxon>
    </lineage>
</organism>